<accession>A0A1I8MPF5</accession>
<comment type="domain">
    <text evidence="12">The histidine box domains are involved in binding the catalytic metal ions.</text>
</comment>
<feature type="transmembrane region" description="Helical" evidence="14">
    <location>
        <begin position="296"/>
        <end position="316"/>
    </location>
</feature>
<keyword evidence="3 12" id="KW-0444">Lipid biosynthesis</keyword>
<dbReference type="OrthoDB" id="10260134at2759"/>
<keyword evidence="5" id="KW-0276">Fatty acid metabolism</keyword>
<feature type="region of interest" description="Disordered" evidence="13">
    <location>
        <begin position="1"/>
        <end position="21"/>
    </location>
</feature>
<evidence type="ECO:0000256" key="5">
    <source>
        <dbReference type="ARBA" id="ARBA00022832"/>
    </source>
</evidence>
<dbReference type="CDD" id="cd03505">
    <property type="entry name" value="Delta9-FADS-like"/>
    <property type="match status" value="1"/>
</dbReference>
<evidence type="ECO:0000313" key="18">
    <source>
        <dbReference type="RefSeq" id="XP_019890984.1"/>
    </source>
</evidence>
<dbReference type="RefSeq" id="XP_019890984.1">
    <property type="nucleotide sequence ID" value="XM_020035425.1"/>
</dbReference>
<keyword evidence="4 12" id="KW-0812">Transmembrane</keyword>
<keyword evidence="17" id="KW-1185">Reference proteome</keyword>
<feature type="transmembrane region" description="Helical" evidence="14">
    <location>
        <begin position="269"/>
        <end position="290"/>
    </location>
</feature>
<dbReference type="InterPro" id="IPR015876">
    <property type="entry name" value="Acyl-CoA_DS"/>
</dbReference>
<dbReference type="KEGG" id="mde:101887389"/>
<keyword evidence="7 12" id="KW-0560">Oxidoreductase</keyword>
<dbReference type="Proteomes" id="UP001652621">
    <property type="component" value="Unplaced"/>
</dbReference>
<evidence type="ECO:0000256" key="4">
    <source>
        <dbReference type="ARBA" id="ARBA00022692"/>
    </source>
</evidence>
<evidence type="ECO:0000313" key="16">
    <source>
        <dbReference type="EnsemblMetazoa" id="MDOA007093-PA"/>
    </source>
</evidence>
<evidence type="ECO:0000256" key="9">
    <source>
        <dbReference type="ARBA" id="ARBA00023098"/>
    </source>
</evidence>
<evidence type="ECO:0000259" key="15">
    <source>
        <dbReference type="Pfam" id="PF00487"/>
    </source>
</evidence>
<dbReference type="STRING" id="7370.A0A1I8MPF5"/>
<organism evidence="16">
    <name type="scientific">Musca domestica</name>
    <name type="common">House fly</name>
    <dbReference type="NCBI Taxonomy" id="7370"/>
    <lineage>
        <taxon>Eukaryota</taxon>
        <taxon>Metazoa</taxon>
        <taxon>Ecdysozoa</taxon>
        <taxon>Arthropoda</taxon>
        <taxon>Hexapoda</taxon>
        <taxon>Insecta</taxon>
        <taxon>Pterygota</taxon>
        <taxon>Neoptera</taxon>
        <taxon>Endopterygota</taxon>
        <taxon>Diptera</taxon>
        <taxon>Brachycera</taxon>
        <taxon>Muscomorpha</taxon>
        <taxon>Muscoidea</taxon>
        <taxon>Muscidae</taxon>
        <taxon>Musca</taxon>
    </lineage>
</organism>
<dbReference type="GO" id="GO:0006636">
    <property type="term" value="P:unsaturated fatty acid biosynthetic process"/>
    <property type="evidence" value="ECO:0007669"/>
    <property type="project" value="TreeGrafter"/>
</dbReference>
<dbReference type="Pfam" id="PF00487">
    <property type="entry name" value="FA_desaturase"/>
    <property type="match status" value="1"/>
</dbReference>
<proteinExistence type="inferred from homology"/>
<feature type="compositionally biased region" description="Polar residues" evidence="13">
    <location>
        <begin position="1"/>
        <end position="16"/>
    </location>
</feature>
<evidence type="ECO:0000256" key="2">
    <source>
        <dbReference type="ARBA" id="ARBA00009295"/>
    </source>
</evidence>
<dbReference type="GO" id="GO:0004768">
    <property type="term" value="F:stearoyl-CoA 9-desaturase activity"/>
    <property type="evidence" value="ECO:0007669"/>
    <property type="project" value="TreeGrafter"/>
</dbReference>
<evidence type="ECO:0000256" key="6">
    <source>
        <dbReference type="ARBA" id="ARBA00022989"/>
    </source>
</evidence>
<keyword evidence="6 14" id="KW-1133">Transmembrane helix</keyword>
<dbReference type="EnsemblMetazoa" id="MDOA007093-RA">
    <property type="protein sequence ID" value="MDOA007093-PA"/>
    <property type="gene ID" value="MDOA007093"/>
</dbReference>
<evidence type="ECO:0000256" key="11">
    <source>
        <dbReference type="ARBA" id="ARBA00023160"/>
    </source>
</evidence>
<dbReference type="InterPro" id="IPR005804">
    <property type="entry name" value="FA_desaturase_dom"/>
</dbReference>
<dbReference type="GeneID" id="101887389"/>
<dbReference type="AlphaFoldDB" id="A0A1I8MPF5"/>
<dbReference type="VEuPathDB" id="VectorBase:MDOMA2_009885"/>
<keyword evidence="9" id="KW-0443">Lipid metabolism</keyword>
<evidence type="ECO:0000256" key="13">
    <source>
        <dbReference type="SAM" id="MobiDB-lite"/>
    </source>
</evidence>
<dbReference type="PANTHER" id="PTHR11351">
    <property type="entry name" value="ACYL-COA DESATURASE"/>
    <property type="match status" value="1"/>
</dbReference>
<comment type="subcellular location">
    <subcellularLocation>
        <location evidence="1">Membrane</location>
        <topology evidence="1">Multi-pass membrane protein</topology>
    </subcellularLocation>
</comment>
<keyword evidence="8" id="KW-0408">Iron</keyword>
<dbReference type="PRINTS" id="PR00075">
    <property type="entry name" value="FACDDSATRASE"/>
</dbReference>
<keyword evidence="10 14" id="KW-0472">Membrane</keyword>
<evidence type="ECO:0000256" key="14">
    <source>
        <dbReference type="SAM" id="Phobius"/>
    </source>
</evidence>
<keyword evidence="11 12" id="KW-0275">Fatty acid biosynthesis</keyword>
<evidence type="ECO:0000256" key="10">
    <source>
        <dbReference type="ARBA" id="ARBA00023136"/>
    </source>
</evidence>
<reference evidence="18" key="3">
    <citation type="submission" date="2025-04" db="UniProtKB">
        <authorList>
            <consortium name="RefSeq"/>
        </authorList>
    </citation>
    <scope>IDENTIFICATION</scope>
</reference>
<reference evidence="18" key="1">
    <citation type="journal article" date="2015" name="G3 (Bethesda)">
        <title>Transcriptomic Analysis of Musca domestica to Reveal Key Genes of the Prophenoloxidase-Activating System.</title>
        <authorList>
            <person name="Li D."/>
            <person name="Liang Y."/>
            <person name="Wang X."/>
            <person name="Wang L."/>
            <person name="Qi M."/>
            <person name="Yu Y."/>
            <person name="Luan Y."/>
        </authorList>
    </citation>
    <scope>NUCLEOTIDE SEQUENCE</scope>
</reference>
<dbReference type="GO" id="GO:0005789">
    <property type="term" value="C:endoplasmic reticulum membrane"/>
    <property type="evidence" value="ECO:0007669"/>
    <property type="project" value="TreeGrafter"/>
</dbReference>
<evidence type="ECO:0000256" key="7">
    <source>
        <dbReference type="ARBA" id="ARBA00023002"/>
    </source>
</evidence>
<dbReference type="eggNOG" id="KOG1600">
    <property type="taxonomic scope" value="Eukaryota"/>
</dbReference>
<feature type="domain" description="Fatty acid desaturase" evidence="15">
    <location>
        <begin position="154"/>
        <end position="357"/>
    </location>
</feature>
<sequence length="441" mass="49487">MCLSTPTTATDTSNGDTKSGTATAAATATTSCSSSSQCPNAAACNLKPNQTPTQFDCNGNEKSLDSSIIHRKTATKDTATTNDNSNTSSSLGYSEENAVYKEIQKSAKDSKDAIATEEYKPKIRWPDLGAQLFLHSGAVYGLYLLFSAKLYTFAWLIITIWISGIGITAGAHRLWSHKSYNASLPLRIVLMFLFTIAGQRDAYTWALDHRIHHKFSETEADPHNAKRGFWFSHVGWLFLTPHPKVAEKRKVIDMSDLENDKVVMFQKKWYIPLFAVISIGMPVLTPWYFWGETLWKSFWICFTLRFTLTLNAAFFVNSVAHMFGSKPYDKNISPTESPFVAFVALGEGWHNYHHVFPWDYKTGEFGSYRLNITTGFIDLCAKYGLASGRKSVSPDMVKRRAQKCGDGSRFLTDEFAHKDAVWGFGDKDIPKDDLQELAKMK</sequence>
<protein>
    <submittedName>
        <fullName evidence="18">Acyl-CoA desaturase</fullName>
    </submittedName>
</protein>
<reference evidence="16" key="2">
    <citation type="submission" date="2021-01" db="UniProtKB">
        <authorList>
            <consortium name="EnsemblMetazoa"/>
        </authorList>
    </citation>
    <scope>IDENTIFICATION</scope>
    <source>
        <strain evidence="16">Aabys</strain>
    </source>
</reference>
<name>A0A1I8MPF5_MUSDO</name>
<comment type="cofactor">
    <cofactor evidence="12">
        <name>Fe(2+)</name>
        <dbReference type="ChEBI" id="CHEBI:29033"/>
    </cofactor>
</comment>
<dbReference type="GO" id="GO:0005506">
    <property type="term" value="F:iron ion binding"/>
    <property type="evidence" value="ECO:0007669"/>
    <property type="project" value="TreeGrafter"/>
</dbReference>
<evidence type="ECO:0000256" key="1">
    <source>
        <dbReference type="ARBA" id="ARBA00004141"/>
    </source>
</evidence>
<evidence type="ECO:0000256" key="12">
    <source>
        <dbReference type="RuleBase" id="RU000581"/>
    </source>
</evidence>
<evidence type="ECO:0000256" key="3">
    <source>
        <dbReference type="ARBA" id="ARBA00022516"/>
    </source>
</evidence>
<comment type="similarity">
    <text evidence="2 12">Belongs to the fatty acid desaturase type 1 family.</text>
</comment>
<feature type="transmembrane region" description="Helical" evidence="14">
    <location>
        <begin position="152"/>
        <end position="171"/>
    </location>
</feature>
<dbReference type="VEuPathDB" id="VectorBase:MDOA007093"/>
<evidence type="ECO:0000313" key="17">
    <source>
        <dbReference type="Proteomes" id="UP001652621"/>
    </source>
</evidence>
<gene>
    <name evidence="16" type="primary">101887389</name>
    <name evidence="18" type="synonym">LOC101887389</name>
</gene>
<evidence type="ECO:0000256" key="8">
    <source>
        <dbReference type="ARBA" id="ARBA00023004"/>
    </source>
</evidence>
<dbReference type="PANTHER" id="PTHR11351:SF61">
    <property type="entry name" value="RH14937P"/>
    <property type="match status" value="1"/>
</dbReference>